<dbReference type="EMBL" id="DSMG01000055">
    <property type="protein sequence ID" value="HDX30854.1"/>
    <property type="molecule type" value="Genomic_DNA"/>
</dbReference>
<dbReference type="AlphaFoldDB" id="A0A7C1FHW8"/>
<evidence type="ECO:0000313" key="2">
    <source>
        <dbReference type="EMBL" id="HDX30854.1"/>
    </source>
</evidence>
<comment type="caution">
    <text evidence="2">The sequence shown here is derived from an EMBL/GenBank/DDBJ whole genome shotgun (WGS) entry which is preliminary data.</text>
</comment>
<sequence>MRNQTLWIVIVGVLVIASALFMVWAALRPLETAPPPLVPNTPLPPSPASTSLTPTRSAWQEGGALLDLDGVTLSMPTGWRYVVKEWVADPPSDAQGTVPLLMAWRDAAAFADSRLRFTLVAVPRNELSLERYLDDVRSQLLESDPVSDVSARIATDLRQDGLPVALISYRLGTQMGQMVGYQVAALDATGEQLLIATLVQPEDDGMQLLRSFIAAMQFVE</sequence>
<evidence type="ECO:0000256" key="1">
    <source>
        <dbReference type="SAM" id="Phobius"/>
    </source>
</evidence>
<keyword evidence="1" id="KW-0812">Transmembrane</keyword>
<name>A0A7C1FHW8_9CHLR</name>
<keyword evidence="1" id="KW-0472">Membrane</keyword>
<proteinExistence type="predicted"/>
<feature type="transmembrane region" description="Helical" evidence="1">
    <location>
        <begin position="6"/>
        <end position="27"/>
    </location>
</feature>
<reference evidence="2" key="1">
    <citation type="journal article" date="2020" name="mSystems">
        <title>Genome- and Community-Level Interaction Insights into Carbon Utilization and Element Cycling Functions of Hydrothermarchaeota in Hydrothermal Sediment.</title>
        <authorList>
            <person name="Zhou Z."/>
            <person name="Liu Y."/>
            <person name="Xu W."/>
            <person name="Pan J."/>
            <person name="Luo Z.H."/>
            <person name="Li M."/>
        </authorList>
    </citation>
    <scope>NUCLEOTIDE SEQUENCE [LARGE SCALE GENOMIC DNA]</scope>
    <source>
        <strain evidence="2">SpSt-289</strain>
    </source>
</reference>
<organism evidence="2">
    <name type="scientific">Caldilinea aerophila</name>
    <dbReference type="NCBI Taxonomy" id="133453"/>
    <lineage>
        <taxon>Bacteria</taxon>
        <taxon>Bacillati</taxon>
        <taxon>Chloroflexota</taxon>
        <taxon>Caldilineae</taxon>
        <taxon>Caldilineales</taxon>
        <taxon>Caldilineaceae</taxon>
        <taxon>Caldilinea</taxon>
    </lineage>
</organism>
<gene>
    <name evidence="2" type="ORF">ENQ20_05100</name>
</gene>
<keyword evidence="1" id="KW-1133">Transmembrane helix</keyword>
<accession>A0A7C1FHW8</accession>
<protein>
    <submittedName>
        <fullName evidence="2">Uncharacterized protein</fullName>
    </submittedName>
</protein>